<protein>
    <submittedName>
        <fullName evidence="1">Uncharacterized protein</fullName>
    </submittedName>
</protein>
<reference evidence="1 2" key="1">
    <citation type="submission" date="2024-11" db="EMBL/GenBank/DDBJ databases">
        <title>Chromosome-level genome assembly of the freshwater bivalve Anodonta woodiana.</title>
        <authorList>
            <person name="Chen X."/>
        </authorList>
    </citation>
    <scope>NUCLEOTIDE SEQUENCE [LARGE SCALE GENOMIC DNA]</scope>
    <source>
        <strain evidence="1">MN2024</strain>
        <tissue evidence="1">Gills</tissue>
    </source>
</reference>
<evidence type="ECO:0000313" key="2">
    <source>
        <dbReference type="Proteomes" id="UP001634394"/>
    </source>
</evidence>
<sequence length="71" mass="7893">VSDKVKDILHRRSNLKYNGARVQPLPPPSSKPTYGGLSFKRSKHAQAEMKKKVGTNWRNFKTSLGIGLANS</sequence>
<keyword evidence="2" id="KW-1185">Reference proteome</keyword>
<evidence type="ECO:0000313" key="1">
    <source>
        <dbReference type="EMBL" id="KAL3871194.1"/>
    </source>
</evidence>
<organism evidence="1 2">
    <name type="scientific">Sinanodonta woodiana</name>
    <name type="common">Chinese pond mussel</name>
    <name type="synonym">Anodonta woodiana</name>
    <dbReference type="NCBI Taxonomy" id="1069815"/>
    <lineage>
        <taxon>Eukaryota</taxon>
        <taxon>Metazoa</taxon>
        <taxon>Spiralia</taxon>
        <taxon>Lophotrochozoa</taxon>
        <taxon>Mollusca</taxon>
        <taxon>Bivalvia</taxon>
        <taxon>Autobranchia</taxon>
        <taxon>Heteroconchia</taxon>
        <taxon>Palaeoheterodonta</taxon>
        <taxon>Unionida</taxon>
        <taxon>Unionoidea</taxon>
        <taxon>Unionidae</taxon>
        <taxon>Unioninae</taxon>
        <taxon>Sinanodonta</taxon>
    </lineage>
</organism>
<gene>
    <name evidence="1" type="ORF">ACJMK2_039210</name>
</gene>
<dbReference type="EMBL" id="JBJQND010000007">
    <property type="protein sequence ID" value="KAL3871194.1"/>
    <property type="molecule type" value="Genomic_DNA"/>
</dbReference>
<accession>A0ABD3WBB6</accession>
<dbReference type="AlphaFoldDB" id="A0ABD3WBB6"/>
<feature type="non-terminal residue" evidence="1">
    <location>
        <position position="1"/>
    </location>
</feature>
<comment type="caution">
    <text evidence="1">The sequence shown here is derived from an EMBL/GenBank/DDBJ whole genome shotgun (WGS) entry which is preliminary data.</text>
</comment>
<dbReference type="Proteomes" id="UP001634394">
    <property type="component" value="Unassembled WGS sequence"/>
</dbReference>
<name>A0ABD3WBB6_SINWO</name>
<proteinExistence type="predicted"/>